<keyword evidence="4 7" id="KW-0238">DNA-binding</keyword>
<dbReference type="EMBL" id="LDWR01000036">
    <property type="protein sequence ID" value="KML54619.1"/>
    <property type="molecule type" value="Genomic_DNA"/>
</dbReference>
<dbReference type="SUPFAM" id="SSF46894">
    <property type="entry name" value="C-terminal effector domain of the bipartite response regulators"/>
    <property type="match status" value="1"/>
</dbReference>
<evidence type="ECO:0000313" key="11">
    <source>
        <dbReference type="Proteomes" id="UP000036338"/>
    </source>
</evidence>
<dbReference type="Gene3D" id="6.10.250.690">
    <property type="match status" value="1"/>
</dbReference>
<dbReference type="GO" id="GO:0000976">
    <property type="term" value="F:transcription cis-regulatory region binding"/>
    <property type="evidence" value="ECO:0007669"/>
    <property type="project" value="TreeGrafter"/>
</dbReference>
<keyword evidence="3" id="KW-0805">Transcription regulation</keyword>
<accession>A0A0J5WIV7</accession>
<sequence length="244" mass="27949">MNMTKSPTVLVVEDDEPMRRLLCNYLSGHGMTVDGVGTAGAAVEAVGRRDYEMVLLDLGLPDGDGIDVLLGWRDSYRFPLICMTGRGEEADRIMGLEFGADDYVVKPYSLREVLARMRVLWRRAELAATPTRRGKRPRAYRFDGWTLNMNTRRLSASDTREISLTVNEFNLMVFFLGSPSRVFTRTQLLECTRAFDDVFDRTIDVLIWRLRKKIEKNPKVPDLIRTERGVGYYFAVAHVEAVWE</sequence>
<dbReference type="GO" id="GO:0006355">
    <property type="term" value="P:regulation of DNA-templated transcription"/>
    <property type="evidence" value="ECO:0007669"/>
    <property type="project" value="InterPro"/>
</dbReference>
<dbReference type="GO" id="GO:0032993">
    <property type="term" value="C:protein-DNA complex"/>
    <property type="evidence" value="ECO:0007669"/>
    <property type="project" value="TreeGrafter"/>
</dbReference>
<feature type="domain" description="OmpR/PhoB-type" evidence="9">
    <location>
        <begin position="137"/>
        <end position="236"/>
    </location>
</feature>
<dbReference type="PATRIC" id="fig|292.27.peg.4257"/>
<evidence type="ECO:0000256" key="1">
    <source>
        <dbReference type="ARBA" id="ARBA00022553"/>
    </source>
</evidence>
<dbReference type="CDD" id="cd00383">
    <property type="entry name" value="trans_reg_C"/>
    <property type="match status" value="1"/>
</dbReference>
<dbReference type="PANTHER" id="PTHR48111:SF1">
    <property type="entry name" value="TWO-COMPONENT RESPONSE REGULATOR ORR33"/>
    <property type="match status" value="1"/>
</dbReference>
<dbReference type="InterPro" id="IPR036388">
    <property type="entry name" value="WH-like_DNA-bd_sf"/>
</dbReference>
<evidence type="ECO:0000256" key="2">
    <source>
        <dbReference type="ARBA" id="ARBA00023012"/>
    </source>
</evidence>
<dbReference type="Gene3D" id="1.10.10.10">
    <property type="entry name" value="Winged helix-like DNA-binding domain superfamily/Winged helix DNA-binding domain"/>
    <property type="match status" value="1"/>
</dbReference>
<keyword evidence="5" id="KW-0804">Transcription</keyword>
<evidence type="ECO:0000256" key="7">
    <source>
        <dbReference type="PROSITE-ProRule" id="PRU01091"/>
    </source>
</evidence>
<comment type="caution">
    <text evidence="10">The sequence shown here is derived from an EMBL/GenBank/DDBJ whole genome shotgun (WGS) entry which is preliminary data.</text>
</comment>
<dbReference type="SMART" id="SM00862">
    <property type="entry name" value="Trans_reg_C"/>
    <property type="match status" value="1"/>
</dbReference>
<evidence type="ECO:0000256" key="4">
    <source>
        <dbReference type="ARBA" id="ARBA00023125"/>
    </source>
</evidence>
<reference evidence="10 11" key="1">
    <citation type="submission" date="2015-05" db="EMBL/GenBank/DDBJ databases">
        <title>Draft genome of Burkholderia cepacia LK29.</title>
        <authorList>
            <person name="Chan X.Y."/>
        </authorList>
    </citation>
    <scope>NUCLEOTIDE SEQUENCE [LARGE SCALE GENOMIC DNA]</scope>
    <source>
        <strain evidence="10 11">LK29</strain>
    </source>
</reference>
<dbReference type="AlphaFoldDB" id="A0A0J5WIV7"/>
<evidence type="ECO:0000256" key="6">
    <source>
        <dbReference type="PROSITE-ProRule" id="PRU00169"/>
    </source>
</evidence>
<dbReference type="Gene3D" id="3.40.50.2300">
    <property type="match status" value="1"/>
</dbReference>
<dbReference type="SUPFAM" id="SSF52172">
    <property type="entry name" value="CheY-like"/>
    <property type="match status" value="1"/>
</dbReference>
<evidence type="ECO:0000256" key="3">
    <source>
        <dbReference type="ARBA" id="ARBA00023015"/>
    </source>
</evidence>
<keyword evidence="1 6" id="KW-0597">Phosphoprotein</keyword>
<dbReference type="SMART" id="SM00448">
    <property type="entry name" value="REC"/>
    <property type="match status" value="1"/>
</dbReference>
<feature type="modified residue" description="4-aspartylphosphate" evidence="6">
    <location>
        <position position="57"/>
    </location>
</feature>
<dbReference type="Pfam" id="PF00486">
    <property type="entry name" value="Trans_reg_C"/>
    <property type="match status" value="1"/>
</dbReference>
<dbReference type="PROSITE" id="PS50110">
    <property type="entry name" value="RESPONSE_REGULATORY"/>
    <property type="match status" value="1"/>
</dbReference>
<dbReference type="GO" id="GO:0005829">
    <property type="term" value="C:cytosol"/>
    <property type="evidence" value="ECO:0007669"/>
    <property type="project" value="TreeGrafter"/>
</dbReference>
<feature type="domain" description="Response regulatory" evidence="8">
    <location>
        <begin position="8"/>
        <end position="121"/>
    </location>
</feature>
<protein>
    <submittedName>
        <fullName evidence="10">Transcriptional regulator</fullName>
    </submittedName>
</protein>
<dbReference type="PANTHER" id="PTHR48111">
    <property type="entry name" value="REGULATOR OF RPOS"/>
    <property type="match status" value="1"/>
</dbReference>
<evidence type="ECO:0000313" key="10">
    <source>
        <dbReference type="EMBL" id="KML54619.1"/>
    </source>
</evidence>
<dbReference type="InterPro" id="IPR001789">
    <property type="entry name" value="Sig_transdc_resp-reg_receiver"/>
</dbReference>
<evidence type="ECO:0000259" key="9">
    <source>
        <dbReference type="PROSITE" id="PS51755"/>
    </source>
</evidence>
<dbReference type="Pfam" id="PF00072">
    <property type="entry name" value="Response_reg"/>
    <property type="match status" value="1"/>
</dbReference>
<keyword evidence="2" id="KW-0902">Two-component regulatory system</keyword>
<evidence type="ECO:0000259" key="8">
    <source>
        <dbReference type="PROSITE" id="PS50110"/>
    </source>
</evidence>
<organism evidence="10 11">
    <name type="scientific">Burkholderia cepacia</name>
    <name type="common">Pseudomonas cepacia</name>
    <dbReference type="NCBI Taxonomy" id="292"/>
    <lineage>
        <taxon>Bacteria</taxon>
        <taxon>Pseudomonadati</taxon>
        <taxon>Pseudomonadota</taxon>
        <taxon>Betaproteobacteria</taxon>
        <taxon>Burkholderiales</taxon>
        <taxon>Burkholderiaceae</taxon>
        <taxon>Burkholderia</taxon>
        <taxon>Burkholderia cepacia complex</taxon>
    </lineage>
</organism>
<name>A0A0J5WIV7_BURCE</name>
<dbReference type="Proteomes" id="UP000036338">
    <property type="component" value="Unassembled WGS sequence"/>
</dbReference>
<dbReference type="InterPro" id="IPR039420">
    <property type="entry name" value="WalR-like"/>
</dbReference>
<feature type="DNA-binding region" description="OmpR/PhoB-type" evidence="7">
    <location>
        <begin position="137"/>
        <end position="236"/>
    </location>
</feature>
<gene>
    <name evidence="10" type="ORF">VL15_20765</name>
</gene>
<dbReference type="InterPro" id="IPR001867">
    <property type="entry name" value="OmpR/PhoB-type_DNA-bd"/>
</dbReference>
<dbReference type="InterPro" id="IPR016032">
    <property type="entry name" value="Sig_transdc_resp-reg_C-effctor"/>
</dbReference>
<dbReference type="PROSITE" id="PS51755">
    <property type="entry name" value="OMPR_PHOB"/>
    <property type="match status" value="1"/>
</dbReference>
<evidence type="ECO:0000256" key="5">
    <source>
        <dbReference type="ARBA" id="ARBA00023163"/>
    </source>
</evidence>
<dbReference type="InterPro" id="IPR011006">
    <property type="entry name" value="CheY-like_superfamily"/>
</dbReference>
<proteinExistence type="predicted"/>
<dbReference type="GO" id="GO:0000156">
    <property type="term" value="F:phosphorelay response regulator activity"/>
    <property type="evidence" value="ECO:0007669"/>
    <property type="project" value="TreeGrafter"/>
</dbReference>